<evidence type="ECO:0000259" key="1">
    <source>
        <dbReference type="Pfam" id="PF06985"/>
    </source>
</evidence>
<dbReference type="PANTHER" id="PTHR10622">
    <property type="entry name" value="HET DOMAIN-CONTAINING PROTEIN"/>
    <property type="match status" value="1"/>
</dbReference>
<dbReference type="EMBL" id="JARUPT010000098">
    <property type="protein sequence ID" value="KAK0378380.1"/>
    <property type="molecule type" value="Genomic_DNA"/>
</dbReference>
<evidence type="ECO:0000259" key="2">
    <source>
        <dbReference type="Pfam" id="PF26640"/>
    </source>
</evidence>
<evidence type="ECO:0000313" key="4">
    <source>
        <dbReference type="Proteomes" id="UP001169217"/>
    </source>
</evidence>
<dbReference type="PANTHER" id="PTHR10622:SF10">
    <property type="entry name" value="HET DOMAIN-CONTAINING PROTEIN"/>
    <property type="match status" value="1"/>
</dbReference>
<accession>A0ABQ9Q3I4</accession>
<dbReference type="Pfam" id="PF06985">
    <property type="entry name" value="HET"/>
    <property type="match status" value="1"/>
</dbReference>
<evidence type="ECO:0000313" key="3">
    <source>
        <dbReference type="EMBL" id="KAK0378380.1"/>
    </source>
</evidence>
<protein>
    <submittedName>
        <fullName evidence="3">HET domain-containing protein</fullName>
    </submittedName>
</protein>
<dbReference type="Proteomes" id="UP001169217">
    <property type="component" value="Unassembled WGS sequence"/>
</dbReference>
<comment type="caution">
    <text evidence="3">The sequence shown here is derived from an EMBL/GenBank/DDBJ whole genome shotgun (WGS) entry which is preliminary data.</text>
</comment>
<dbReference type="InterPro" id="IPR058525">
    <property type="entry name" value="DUF8212"/>
</dbReference>
<organism evidence="3 4">
    <name type="scientific">Colletotrichum limetticola</name>
    <dbReference type="NCBI Taxonomy" id="1209924"/>
    <lineage>
        <taxon>Eukaryota</taxon>
        <taxon>Fungi</taxon>
        <taxon>Dikarya</taxon>
        <taxon>Ascomycota</taxon>
        <taxon>Pezizomycotina</taxon>
        <taxon>Sordariomycetes</taxon>
        <taxon>Hypocreomycetidae</taxon>
        <taxon>Glomerellales</taxon>
        <taxon>Glomerellaceae</taxon>
        <taxon>Colletotrichum</taxon>
        <taxon>Colletotrichum acutatum species complex</taxon>
    </lineage>
</organism>
<feature type="domain" description="Heterokaryon incompatibility" evidence="1">
    <location>
        <begin position="36"/>
        <end position="140"/>
    </location>
</feature>
<proteinExistence type="predicted"/>
<feature type="domain" description="DUF8212" evidence="2">
    <location>
        <begin position="210"/>
        <end position="270"/>
    </location>
</feature>
<name>A0ABQ9Q3I4_9PEZI</name>
<sequence length="393" mass="44645">MTTRGGNDEATFQELGCPDHTKKRGYTKINGLCCLAAKNGFERVWIDTCCIDKTSSAALSKAINSMYRWYKEASICYAYLSDVLPEKCPAYIEDGKPHKDLDRDDDEWSSGEPDDYEYPEPFVNHFGSSRWFTRGLTLQELLAPKNIYFFNAAWKNLAHVPRIPTPTFAKPRSLCGCRGPLGVMRVEDGAYSPLGIFDVNMPLLYREGEKAFKRLQLEILKGSPDESMLAWRLSREIGSLVSLKFLNDRALKCPDSLKLLASSPQDFTEWFGAHIKPLFESRDPMMEMTNRGLRITLPLIKCRVDTYGVFSYMMDNTFDKVLAIRLQRTNVADEYHNAGLVTLSWQIVKKCQEKAIHCVKRDGILEYDALFGILLGQHNGSVSIHHKASPNAW</sequence>
<keyword evidence="4" id="KW-1185">Reference proteome</keyword>
<reference evidence="3" key="1">
    <citation type="submission" date="2023-04" db="EMBL/GenBank/DDBJ databases">
        <title>Colletotrichum limetticola genome sequence.</title>
        <authorList>
            <person name="Baroncelli R."/>
        </authorList>
    </citation>
    <scope>NUCLEOTIDE SEQUENCE</scope>
    <source>
        <strain evidence="3">KLA-Anderson</strain>
    </source>
</reference>
<dbReference type="InterPro" id="IPR010730">
    <property type="entry name" value="HET"/>
</dbReference>
<gene>
    <name evidence="3" type="ORF">CLIM01_04285</name>
</gene>
<dbReference type="Pfam" id="PF26640">
    <property type="entry name" value="DUF8212"/>
    <property type="match status" value="1"/>
</dbReference>